<proteinExistence type="predicted"/>
<dbReference type="RefSeq" id="WP_108687959.1">
    <property type="nucleotide sequence ID" value="NZ_QCYK01000002.1"/>
</dbReference>
<sequence length="180" mass="20777">MSFSINQFIDTLNAKFENLSVDYQELDYNGKIPVFFVRSKSLEDLTADWIKLVDVIAFDFQSQLTDEFQIWNIYIFFIRPAGIEDMVNYNSLKLKIENDTFSSRKILVEDMENDVIINEHIVNGNVHFSVDQVAPAAVTFDANPILWSILEVKTLKKQKMTAEASSAFEELLKQLKTPRP</sequence>
<evidence type="ECO:0000313" key="2">
    <source>
        <dbReference type="Proteomes" id="UP000244450"/>
    </source>
</evidence>
<dbReference type="AlphaFoldDB" id="A0A2T7BIQ0"/>
<organism evidence="1 2">
    <name type="scientific">Chitinophaga parva</name>
    <dbReference type="NCBI Taxonomy" id="2169414"/>
    <lineage>
        <taxon>Bacteria</taxon>
        <taxon>Pseudomonadati</taxon>
        <taxon>Bacteroidota</taxon>
        <taxon>Chitinophagia</taxon>
        <taxon>Chitinophagales</taxon>
        <taxon>Chitinophagaceae</taxon>
        <taxon>Chitinophaga</taxon>
    </lineage>
</organism>
<comment type="caution">
    <text evidence="1">The sequence shown here is derived from an EMBL/GenBank/DDBJ whole genome shotgun (WGS) entry which is preliminary data.</text>
</comment>
<evidence type="ECO:0000313" key="1">
    <source>
        <dbReference type="EMBL" id="PUZ26122.1"/>
    </source>
</evidence>
<dbReference type="EMBL" id="QCYK01000002">
    <property type="protein sequence ID" value="PUZ26122.1"/>
    <property type="molecule type" value="Genomic_DNA"/>
</dbReference>
<gene>
    <name evidence="1" type="ORF">DCC81_17950</name>
</gene>
<reference evidence="1 2" key="1">
    <citation type="submission" date="2018-04" db="EMBL/GenBank/DDBJ databases">
        <title>Chitinophaga fuyangensis sp. nov., isolated from soil in a chemical factory.</title>
        <authorList>
            <person name="Chen K."/>
        </authorList>
    </citation>
    <scope>NUCLEOTIDE SEQUENCE [LARGE SCALE GENOMIC DNA]</scope>
    <source>
        <strain evidence="1 2">LY-1</strain>
    </source>
</reference>
<name>A0A2T7BIQ0_9BACT</name>
<dbReference type="Pfam" id="PF20289">
    <property type="entry name" value="MComp1"/>
    <property type="match status" value="1"/>
</dbReference>
<dbReference type="OrthoDB" id="2083773at2"/>
<accession>A0A2T7BIQ0</accession>
<dbReference type="InterPro" id="IPR046905">
    <property type="entry name" value="ABC-3C_MC1"/>
</dbReference>
<protein>
    <submittedName>
        <fullName evidence="1">Uncharacterized protein</fullName>
    </submittedName>
</protein>
<keyword evidence="2" id="KW-1185">Reference proteome</keyword>
<dbReference type="Proteomes" id="UP000244450">
    <property type="component" value="Unassembled WGS sequence"/>
</dbReference>